<name>A0A7J8JIG0_ROUAE</name>
<reference evidence="2 3" key="1">
    <citation type="journal article" date="2020" name="Nature">
        <title>Six reference-quality genomes reveal evolution of bat adaptations.</title>
        <authorList>
            <person name="Jebb D."/>
            <person name="Huang Z."/>
            <person name="Pippel M."/>
            <person name="Hughes G.M."/>
            <person name="Lavrichenko K."/>
            <person name="Devanna P."/>
            <person name="Winkler S."/>
            <person name="Jermiin L.S."/>
            <person name="Skirmuntt E.C."/>
            <person name="Katzourakis A."/>
            <person name="Burkitt-Gray L."/>
            <person name="Ray D.A."/>
            <person name="Sullivan K.A.M."/>
            <person name="Roscito J.G."/>
            <person name="Kirilenko B.M."/>
            <person name="Davalos L.M."/>
            <person name="Corthals A.P."/>
            <person name="Power M.L."/>
            <person name="Jones G."/>
            <person name="Ransome R.D."/>
            <person name="Dechmann D.K.N."/>
            <person name="Locatelli A.G."/>
            <person name="Puechmaille S.J."/>
            <person name="Fedrigo O."/>
            <person name="Jarvis E.D."/>
            <person name="Hiller M."/>
            <person name="Vernes S.C."/>
            <person name="Myers E.W."/>
            <person name="Teeling E.C."/>
        </authorList>
    </citation>
    <scope>NUCLEOTIDE SEQUENCE [LARGE SCALE GENOMIC DNA]</scope>
    <source>
        <strain evidence="2">MRouAeg1</strain>
        <tissue evidence="2">Muscle</tissue>
    </source>
</reference>
<keyword evidence="3" id="KW-1185">Reference proteome</keyword>
<dbReference type="EMBL" id="JACASE010000002">
    <property type="protein sequence ID" value="KAF6496105.1"/>
    <property type="molecule type" value="Genomic_DNA"/>
</dbReference>
<dbReference type="Proteomes" id="UP000593571">
    <property type="component" value="Unassembled WGS sequence"/>
</dbReference>
<evidence type="ECO:0000313" key="2">
    <source>
        <dbReference type="EMBL" id="KAF6496105.1"/>
    </source>
</evidence>
<feature type="region of interest" description="Disordered" evidence="1">
    <location>
        <begin position="106"/>
        <end position="125"/>
    </location>
</feature>
<sequence>MNISTSLSGFRRRWYENHTWTNAAFSVSPGPFARPSLTPPLDRRGTYNVLSRLSGRSGVFYGRNEEMKALFFCVASCCLFSNPDCFLFGDCPFLSSTSLIGQIEGPGLERKPPLPPSGLGHFCSG</sequence>
<gene>
    <name evidence="2" type="ORF">HJG63_010335</name>
</gene>
<dbReference type="AlphaFoldDB" id="A0A7J8JIG0"/>
<accession>A0A7J8JIG0</accession>
<protein>
    <submittedName>
        <fullName evidence="2">Uncharacterized protein</fullName>
    </submittedName>
</protein>
<proteinExistence type="predicted"/>
<evidence type="ECO:0000313" key="3">
    <source>
        <dbReference type="Proteomes" id="UP000593571"/>
    </source>
</evidence>
<organism evidence="2 3">
    <name type="scientific">Rousettus aegyptiacus</name>
    <name type="common">Egyptian fruit bat</name>
    <name type="synonym">Pteropus aegyptiacus</name>
    <dbReference type="NCBI Taxonomy" id="9407"/>
    <lineage>
        <taxon>Eukaryota</taxon>
        <taxon>Metazoa</taxon>
        <taxon>Chordata</taxon>
        <taxon>Craniata</taxon>
        <taxon>Vertebrata</taxon>
        <taxon>Euteleostomi</taxon>
        <taxon>Mammalia</taxon>
        <taxon>Eutheria</taxon>
        <taxon>Laurasiatheria</taxon>
        <taxon>Chiroptera</taxon>
        <taxon>Yinpterochiroptera</taxon>
        <taxon>Pteropodoidea</taxon>
        <taxon>Pteropodidae</taxon>
        <taxon>Rousettinae</taxon>
        <taxon>Rousettus</taxon>
    </lineage>
</organism>
<comment type="caution">
    <text evidence="2">The sequence shown here is derived from an EMBL/GenBank/DDBJ whole genome shotgun (WGS) entry which is preliminary data.</text>
</comment>
<evidence type="ECO:0000256" key="1">
    <source>
        <dbReference type="SAM" id="MobiDB-lite"/>
    </source>
</evidence>